<reference evidence="1 2" key="1">
    <citation type="submission" date="2016-10" db="EMBL/GenBank/DDBJ databases">
        <authorList>
            <person name="de Groot N.N."/>
        </authorList>
    </citation>
    <scope>NUCLEOTIDE SEQUENCE [LARGE SCALE GENOMIC DNA]</scope>
    <source>
        <strain evidence="1 2">DSM 21001</strain>
    </source>
</reference>
<proteinExistence type="predicted"/>
<dbReference type="AlphaFoldDB" id="A0A1I6MN48"/>
<evidence type="ECO:0000313" key="1">
    <source>
        <dbReference type="EMBL" id="SFS17102.1"/>
    </source>
</evidence>
<accession>A0A1I6MN48</accession>
<dbReference type="OrthoDB" id="122654at2"/>
<dbReference type="STRING" id="474950.SAMN05421771_3052"/>
<gene>
    <name evidence="1" type="ORF">SAMN05421771_3052</name>
</gene>
<protein>
    <submittedName>
        <fullName evidence="1">Uncharacterized protein</fullName>
    </submittedName>
</protein>
<keyword evidence="2" id="KW-1185">Reference proteome</keyword>
<organism evidence="1 2">
    <name type="scientific">Granulicella pectinivorans</name>
    <dbReference type="NCBI Taxonomy" id="474950"/>
    <lineage>
        <taxon>Bacteria</taxon>
        <taxon>Pseudomonadati</taxon>
        <taxon>Acidobacteriota</taxon>
        <taxon>Terriglobia</taxon>
        <taxon>Terriglobales</taxon>
        <taxon>Acidobacteriaceae</taxon>
        <taxon>Granulicella</taxon>
    </lineage>
</organism>
<dbReference type="RefSeq" id="WP_089840233.1">
    <property type="nucleotide sequence ID" value="NZ_FOZL01000001.1"/>
</dbReference>
<dbReference type="Proteomes" id="UP000199024">
    <property type="component" value="Unassembled WGS sequence"/>
</dbReference>
<dbReference type="PROSITE" id="PS51257">
    <property type="entry name" value="PROKAR_LIPOPROTEIN"/>
    <property type="match status" value="1"/>
</dbReference>
<name>A0A1I6MN48_9BACT</name>
<sequence length="118" mass="12738">MRSVPLLALAATLLFTAGCHSRYIEATVTNHTSAPIPLLEVDYPSASFGTENLAPEGVFHYRFKVLGSGPTKLLYTDAMHHDHTSDGPSLNESIEGRLSIDITNSAAQWSLTPKAATR</sequence>
<dbReference type="EMBL" id="FOZL01000001">
    <property type="protein sequence ID" value="SFS17102.1"/>
    <property type="molecule type" value="Genomic_DNA"/>
</dbReference>
<evidence type="ECO:0000313" key="2">
    <source>
        <dbReference type="Proteomes" id="UP000199024"/>
    </source>
</evidence>